<dbReference type="EMBL" id="UOFS01000040">
    <property type="protein sequence ID" value="VAW99789.1"/>
    <property type="molecule type" value="Genomic_DNA"/>
</dbReference>
<reference evidence="1" key="1">
    <citation type="submission" date="2018-06" db="EMBL/GenBank/DDBJ databases">
        <authorList>
            <person name="Zhirakovskaya E."/>
        </authorList>
    </citation>
    <scope>NUCLEOTIDE SEQUENCE</scope>
</reference>
<proteinExistence type="predicted"/>
<sequence>MKNTMKKTRGFVDPITLGFLLSFFGTTTALTTRDVNQVEPTQTAAQTQVQAVATIETENDFDF</sequence>
<accession>A0A3B1ANH8</accession>
<organism evidence="1">
    <name type="scientific">hydrothermal vent metagenome</name>
    <dbReference type="NCBI Taxonomy" id="652676"/>
    <lineage>
        <taxon>unclassified sequences</taxon>
        <taxon>metagenomes</taxon>
        <taxon>ecological metagenomes</taxon>
    </lineage>
</organism>
<name>A0A3B1ANH8_9ZZZZ</name>
<dbReference type="AlphaFoldDB" id="A0A3B1ANH8"/>
<protein>
    <submittedName>
        <fullName evidence="1">Uncharacterized protein</fullName>
    </submittedName>
</protein>
<evidence type="ECO:0000313" key="1">
    <source>
        <dbReference type="EMBL" id="VAW99789.1"/>
    </source>
</evidence>
<gene>
    <name evidence="1" type="ORF">MNBD_GAMMA22-2930</name>
</gene>